<evidence type="ECO:0000256" key="3">
    <source>
        <dbReference type="ARBA" id="ARBA00022692"/>
    </source>
</evidence>
<feature type="transmembrane region" description="Helical" evidence="6">
    <location>
        <begin position="115"/>
        <end position="140"/>
    </location>
</feature>
<evidence type="ECO:0000256" key="5">
    <source>
        <dbReference type="ARBA" id="ARBA00023136"/>
    </source>
</evidence>
<dbReference type="InParanoid" id="I3J1W8"/>
<keyword evidence="4 6" id="KW-1133">Transmembrane helix</keyword>
<organism evidence="7 8">
    <name type="scientific">Oreochromis niloticus</name>
    <name type="common">Nile tilapia</name>
    <name type="synonym">Tilapia nilotica</name>
    <dbReference type="NCBI Taxonomy" id="8128"/>
    <lineage>
        <taxon>Eukaryota</taxon>
        <taxon>Metazoa</taxon>
        <taxon>Chordata</taxon>
        <taxon>Craniata</taxon>
        <taxon>Vertebrata</taxon>
        <taxon>Euteleostomi</taxon>
        <taxon>Actinopterygii</taxon>
        <taxon>Neopterygii</taxon>
        <taxon>Teleostei</taxon>
        <taxon>Neoteleostei</taxon>
        <taxon>Acanthomorphata</taxon>
        <taxon>Ovalentaria</taxon>
        <taxon>Cichlomorphae</taxon>
        <taxon>Cichliformes</taxon>
        <taxon>Cichlidae</taxon>
        <taxon>African cichlids</taxon>
        <taxon>Pseudocrenilabrinae</taxon>
        <taxon>Oreochromini</taxon>
        <taxon>Oreochromis</taxon>
    </lineage>
</organism>
<reference evidence="7" key="3">
    <citation type="submission" date="2025-09" db="UniProtKB">
        <authorList>
            <consortium name="Ensembl"/>
        </authorList>
    </citation>
    <scope>IDENTIFICATION</scope>
</reference>
<evidence type="ECO:0000313" key="7">
    <source>
        <dbReference type="Ensembl" id="ENSONIP00000002858.2"/>
    </source>
</evidence>
<dbReference type="PANTHER" id="PTHR23320:SF125">
    <property type="entry name" value="TRANSMEMBRANE PROTEIN 176L.1-RELATED"/>
    <property type="match status" value="1"/>
</dbReference>
<dbReference type="eggNOG" id="ENOG502SF8T">
    <property type="taxonomic scope" value="Eukaryota"/>
</dbReference>
<dbReference type="GO" id="GO:0016020">
    <property type="term" value="C:membrane"/>
    <property type="evidence" value="ECO:0007669"/>
    <property type="project" value="UniProtKB-SubCell"/>
</dbReference>
<evidence type="ECO:0000256" key="2">
    <source>
        <dbReference type="ARBA" id="ARBA00009565"/>
    </source>
</evidence>
<proteinExistence type="inferred from homology"/>
<evidence type="ECO:0008006" key="9">
    <source>
        <dbReference type="Google" id="ProtNLM"/>
    </source>
</evidence>
<keyword evidence="5 6" id="KW-0472">Membrane</keyword>
<dbReference type="PANTHER" id="PTHR23320">
    <property type="entry name" value="MEMBRANE-SPANNING 4-DOMAINS SUBFAMILY A MS4A -RELATED"/>
    <property type="match status" value="1"/>
</dbReference>
<evidence type="ECO:0000256" key="1">
    <source>
        <dbReference type="ARBA" id="ARBA00004141"/>
    </source>
</evidence>
<dbReference type="OMA" id="CREDYYE"/>
<sequence>MSVTMSKADGVTVLTLTSDPQSPWPPLCQIFKNLCYSPVCCSVSQHLRSLNRASQTVLGTLQIMIGLLNIGLGLILYSTWNSPYLNYLGFPFWLAALFIIFGIVCILSEKYPSPCLVILTVILNLTGVAFAITGIALYGISLVNIGYWRNYDYNCYSRYNGYNGYNDYWYGRETIRPPSLEEKLLQEKCLEGRGVLMLLRSISVVLIVLSVLELCITIGSSILGIKSLSRKDKGKNESTKPLLEEVTAQAVA</sequence>
<evidence type="ECO:0000256" key="4">
    <source>
        <dbReference type="ARBA" id="ARBA00022989"/>
    </source>
</evidence>
<feature type="transmembrane region" description="Helical" evidence="6">
    <location>
        <begin position="57"/>
        <end position="78"/>
    </location>
</feature>
<keyword evidence="8" id="KW-1185">Reference proteome</keyword>
<feature type="transmembrane region" description="Helical" evidence="6">
    <location>
        <begin position="90"/>
        <end position="108"/>
    </location>
</feature>
<dbReference type="FunCoup" id="I3J1W8">
    <property type="interactions" value="6"/>
</dbReference>
<reference evidence="7" key="2">
    <citation type="submission" date="2025-08" db="UniProtKB">
        <authorList>
            <consortium name="Ensembl"/>
        </authorList>
    </citation>
    <scope>IDENTIFICATION</scope>
</reference>
<dbReference type="Pfam" id="PF04103">
    <property type="entry name" value="CD20"/>
    <property type="match status" value="1"/>
</dbReference>
<dbReference type="InterPro" id="IPR030417">
    <property type="entry name" value="MS4A"/>
</dbReference>
<keyword evidence="3 6" id="KW-0812">Transmembrane</keyword>
<protein>
    <recommendedName>
        <fullName evidence="9">Transmembrane protein 176l.4</fullName>
    </recommendedName>
</protein>
<comment type="subcellular location">
    <subcellularLocation>
        <location evidence="1">Membrane</location>
        <topology evidence="1">Multi-pass membrane protein</topology>
    </subcellularLocation>
</comment>
<dbReference type="InterPro" id="IPR007237">
    <property type="entry name" value="CD20-like"/>
</dbReference>
<dbReference type="GeneTree" id="ENSGT00510000051675"/>
<reference evidence="8" key="1">
    <citation type="submission" date="2012-01" db="EMBL/GenBank/DDBJ databases">
        <title>The Genome Sequence of Oreochromis niloticus (Nile Tilapia).</title>
        <authorList>
            <consortium name="Broad Institute Genome Assembly Team"/>
            <consortium name="Broad Institute Sequencing Platform"/>
            <person name="Di Palma F."/>
            <person name="Johnson J."/>
            <person name="Lander E.S."/>
            <person name="Lindblad-Toh K."/>
        </authorList>
    </citation>
    <scope>NUCLEOTIDE SEQUENCE [LARGE SCALE GENOMIC DNA]</scope>
</reference>
<feature type="transmembrane region" description="Helical" evidence="6">
    <location>
        <begin position="202"/>
        <end position="225"/>
    </location>
</feature>
<name>I3J1W8_ORENI</name>
<evidence type="ECO:0000313" key="8">
    <source>
        <dbReference type="Proteomes" id="UP000005207"/>
    </source>
</evidence>
<accession>I3J1W8</accession>
<dbReference type="Proteomes" id="UP000005207">
    <property type="component" value="Linkage group LG11"/>
</dbReference>
<evidence type="ECO:0000256" key="6">
    <source>
        <dbReference type="SAM" id="Phobius"/>
    </source>
</evidence>
<dbReference type="AlphaFoldDB" id="I3J1W8"/>
<dbReference type="Ensembl" id="ENSONIT00000002859.2">
    <property type="protein sequence ID" value="ENSONIP00000002858.2"/>
    <property type="gene ID" value="ENSONIG00000035785.1"/>
</dbReference>
<comment type="similarity">
    <text evidence="2">Belongs to the MS4A family.</text>
</comment>